<keyword evidence="2" id="KW-0812">Transmembrane</keyword>
<name>A0AAV8Z0H6_9CUCU</name>
<sequence length="523" mass="58046">MSVKLHLTCSTKYNENKFPCTVKDAGVGSICEDDIAMIFCKCNTFLRNVTLFNNCDREYEVSVSMIQCCENSKPNENFCGYMYLMGGYMGVLKSKTCTNVTLIHPNKFLFNRQGVCTVAITYQNENAPQKITTEIEFKTSNCEDMGQCPTPDLDPVDNCDPVDCVAKYSGGKNYYNPKCKECEAVPICTSGSDTSDTKIAYSVALNSCENIQSAINMTDLELLENNQAELIECEQSISNTIICHQGFMDTTGNCVCHRGWVTNIEDEIYDPSLLLYHMCNIETGAWSCINKGRIRTTALLIALFALTIASKILIVMCILNWFYRRMRRKSKPCASKFDPEDDTYILCENISSADLCLCDEPPEKKKKLKTETVNVSFYPCNASAYSSRRPSTASGSSKRPPRSDSIVMSNTTSSSIPVSFESESDATTECSCDEEDYEIEFSLEEEEDNSNVVYYCEEEEGEYGEDGRSKEEEESGAVGEQSEISASAVEGSTKGTEGSKKDSSVSKVKSVSSKSKASERSTK</sequence>
<feature type="compositionally biased region" description="Low complexity" evidence="1">
    <location>
        <begin position="386"/>
        <end position="397"/>
    </location>
</feature>
<gene>
    <name evidence="3" type="ORF">NQ318_020513</name>
</gene>
<feature type="region of interest" description="Disordered" evidence="1">
    <location>
        <begin position="384"/>
        <end position="432"/>
    </location>
</feature>
<organism evidence="3 4">
    <name type="scientific">Aromia moschata</name>
    <dbReference type="NCBI Taxonomy" id="1265417"/>
    <lineage>
        <taxon>Eukaryota</taxon>
        <taxon>Metazoa</taxon>
        <taxon>Ecdysozoa</taxon>
        <taxon>Arthropoda</taxon>
        <taxon>Hexapoda</taxon>
        <taxon>Insecta</taxon>
        <taxon>Pterygota</taxon>
        <taxon>Neoptera</taxon>
        <taxon>Endopterygota</taxon>
        <taxon>Coleoptera</taxon>
        <taxon>Polyphaga</taxon>
        <taxon>Cucujiformia</taxon>
        <taxon>Chrysomeloidea</taxon>
        <taxon>Cerambycidae</taxon>
        <taxon>Cerambycinae</taxon>
        <taxon>Callichromatini</taxon>
        <taxon>Aromia</taxon>
    </lineage>
</organism>
<feature type="region of interest" description="Disordered" evidence="1">
    <location>
        <begin position="459"/>
        <end position="523"/>
    </location>
</feature>
<comment type="caution">
    <text evidence="3">The sequence shown here is derived from an EMBL/GenBank/DDBJ whole genome shotgun (WGS) entry which is preliminary data.</text>
</comment>
<dbReference type="AlphaFoldDB" id="A0AAV8Z0H6"/>
<accession>A0AAV8Z0H6</accession>
<evidence type="ECO:0000256" key="1">
    <source>
        <dbReference type="SAM" id="MobiDB-lite"/>
    </source>
</evidence>
<evidence type="ECO:0000256" key="2">
    <source>
        <dbReference type="SAM" id="Phobius"/>
    </source>
</evidence>
<proteinExistence type="predicted"/>
<dbReference type="EMBL" id="JAPWTK010000022">
    <property type="protein sequence ID" value="KAJ8957487.1"/>
    <property type="molecule type" value="Genomic_DNA"/>
</dbReference>
<keyword evidence="2" id="KW-0472">Membrane</keyword>
<dbReference type="Proteomes" id="UP001162162">
    <property type="component" value="Unassembled WGS sequence"/>
</dbReference>
<reference evidence="3" key="1">
    <citation type="journal article" date="2023" name="Insect Mol. Biol.">
        <title>Genome sequencing provides insights into the evolution of gene families encoding plant cell wall-degrading enzymes in longhorned beetles.</title>
        <authorList>
            <person name="Shin N.R."/>
            <person name="Okamura Y."/>
            <person name="Kirsch R."/>
            <person name="Pauchet Y."/>
        </authorList>
    </citation>
    <scope>NUCLEOTIDE SEQUENCE</scope>
    <source>
        <strain evidence="3">AMC_N1</strain>
    </source>
</reference>
<feature type="compositionally biased region" description="Acidic residues" evidence="1">
    <location>
        <begin position="422"/>
        <end position="432"/>
    </location>
</feature>
<feature type="compositionally biased region" description="Low complexity" evidence="1">
    <location>
        <begin position="505"/>
        <end position="515"/>
    </location>
</feature>
<keyword evidence="4" id="KW-1185">Reference proteome</keyword>
<keyword evidence="2" id="KW-1133">Transmembrane helix</keyword>
<feature type="transmembrane region" description="Helical" evidence="2">
    <location>
        <begin position="298"/>
        <end position="322"/>
    </location>
</feature>
<protein>
    <submittedName>
        <fullName evidence="3">Uncharacterized protein</fullName>
    </submittedName>
</protein>
<evidence type="ECO:0000313" key="3">
    <source>
        <dbReference type="EMBL" id="KAJ8957487.1"/>
    </source>
</evidence>
<evidence type="ECO:0000313" key="4">
    <source>
        <dbReference type="Proteomes" id="UP001162162"/>
    </source>
</evidence>